<name>A0A348WQA9_9GAMM</name>
<dbReference type="STRING" id="314276.OS145_08202"/>
<dbReference type="CDD" id="cd01948">
    <property type="entry name" value="EAL"/>
    <property type="match status" value="1"/>
</dbReference>
<dbReference type="AlphaFoldDB" id="A0A348WQA9"/>
<feature type="domain" description="EAL" evidence="2">
    <location>
        <begin position="1"/>
        <end position="250"/>
    </location>
</feature>
<reference evidence="5 6" key="1">
    <citation type="journal article" date="2018" name="Nat. Biotechnol.">
        <title>A standardized bacterial taxonomy based on genome phylogeny substantially revises the tree of life.</title>
        <authorList>
            <person name="Parks D.H."/>
            <person name="Chuvochina M."/>
            <person name="Waite D.W."/>
            <person name="Rinke C."/>
            <person name="Skarshewski A."/>
            <person name="Chaumeil P.A."/>
            <person name="Hugenholtz P."/>
        </authorList>
    </citation>
    <scope>NUCLEOTIDE SEQUENCE [LARGE SCALE GENOMIC DNA]</scope>
    <source>
        <strain evidence="5">UBA9360</strain>
    </source>
</reference>
<dbReference type="Gene3D" id="3.30.70.270">
    <property type="match status" value="1"/>
</dbReference>
<dbReference type="SMART" id="SM00267">
    <property type="entry name" value="GGDEF"/>
    <property type="match status" value="1"/>
</dbReference>
<dbReference type="CDD" id="cd04598">
    <property type="entry name" value="CBS_pair_GGDEF_EAL"/>
    <property type="match status" value="1"/>
</dbReference>
<evidence type="ECO:0000256" key="1">
    <source>
        <dbReference type="PROSITE-ProRule" id="PRU00703"/>
    </source>
</evidence>
<dbReference type="SUPFAM" id="SSF54631">
    <property type="entry name" value="CBS-domain pair"/>
    <property type="match status" value="1"/>
</dbReference>
<feature type="domain" description="CBS" evidence="4">
    <location>
        <begin position="266"/>
        <end position="324"/>
    </location>
</feature>
<dbReference type="PROSITE" id="PS50883">
    <property type="entry name" value="EAL"/>
    <property type="match status" value="1"/>
</dbReference>
<dbReference type="InterPro" id="IPR043128">
    <property type="entry name" value="Rev_trsase/Diguanyl_cyclase"/>
</dbReference>
<protein>
    <recommendedName>
        <fullName evidence="7">GGDEF domain-containing protein</fullName>
    </recommendedName>
</protein>
<dbReference type="EMBL" id="DMUP01000189">
    <property type="protein sequence ID" value="HAR56721.1"/>
    <property type="molecule type" value="Genomic_DNA"/>
</dbReference>
<dbReference type="PANTHER" id="PTHR33121">
    <property type="entry name" value="CYCLIC DI-GMP PHOSPHODIESTERASE PDEF"/>
    <property type="match status" value="1"/>
</dbReference>
<dbReference type="SUPFAM" id="SSF141868">
    <property type="entry name" value="EAL domain-like"/>
    <property type="match status" value="1"/>
</dbReference>
<dbReference type="InterPro" id="IPR050706">
    <property type="entry name" value="Cyclic-di-GMP_PDE-like"/>
</dbReference>
<evidence type="ECO:0000259" key="3">
    <source>
        <dbReference type="PROSITE" id="PS50887"/>
    </source>
</evidence>
<evidence type="ECO:0000313" key="6">
    <source>
        <dbReference type="Proteomes" id="UP000262878"/>
    </source>
</evidence>
<dbReference type="NCBIfam" id="TIGR00254">
    <property type="entry name" value="GGDEF"/>
    <property type="match status" value="1"/>
</dbReference>
<keyword evidence="1" id="KW-0129">CBS domain</keyword>
<dbReference type="Gene3D" id="3.10.580.10">
    <property type="entry name" value="CBS-domain"/>
    <property type="match status" value="1"/>
</dbReference>
<dbReference type="InterPro" id="IPR035919">
    <property type="entry name" value="EAL_sf"/>
</dbReference>
<dbReference type="PROSITE" id="PS50887">
    <property type="entry name" value="GGDEF"/>
    <property type="match status" value="1"/>
</dbReference>
<dbReference type="SUPFAM" id="SSF55073">
    <property type="entry name" value="Nucleotide cyclase"/>
    <property type="match status" value="1"/>
</dbReference>
<evidence type="ECO:0008006" key="7">
    <source>
        <dbReference type="Google" id="ProtNLM"/>
    </source>
</evidence>
<accession>A0A348WQA9</accession>
<dbReference type="PROSITE" id="PS51371">
    <property type="entry name" value="CBS"/>
    <property type="match status" value="1"/>
</dbReference>
<dbReference type="Pfam" id="PF00571">
    <property type="entry name" value="CBS"/>
    <property type="match status" value="1"/>
</dbReference>
<dbReference type="InterPro" id="IPR000160">
    <property type="entry name" value="GGDEF_dom"/>
</dbReference>
<dbReference type="SMART" id="SM00052">
    <property type="entry name" value="EAL"/>
    <property type="match status" value="1"/>
</dbReference>
<dbReference type="Pfam" id="PF00990">
    <property type="entry name" value="GGDEF"/>
    <property type="match status" value="1"/>
</dbReference>
<dbReference type="Proteomes" id="UP000262878">
    <property type="component" value="Unassembled WGS sequence"/>
</dbReference>
<evidence type="ECO:0000259" key="2">
    <source>
        <dbReference type="PROSITE" id="PS50883"/>
    </source>
</evidence>
<dbReference type="GO" id="GO:0071111">
    <property type="term" value="F:cyclic-guanylate-specific phosphodiesterase activity"/>
    <property type="evidence" value="ECO:0007669"/>
    <property type="project" value="InterPro"/>
</dbReference>
<feature type="domain" description="GGDEF" evidence="3">
    <location>
        <begin position="422"/>
        <end position="574"/>
    </location>
</feature>
<proteinExistence type="predicted"/>
<sequence>MSNRDVLLELIEHDRLSPLFQPIFDNASQTILGYEALIRGPAGHLLEFPDQLFKVAQEEELLSELELACRNAAIQRFVQLETDAKLFLNVNPNVLKDESHPTGSTLRLSELHGLAPERIIIELSERYPIDDTDLLSEAITHYRALGLRVAIDDLGAGYSGLKLWSELQPDFVKIDRYFIKELQHDATKKEFVQSIINLARNLNAKVIAEGIETHAELKQLNEMGIHLYQGFYLCRPVQSPPLHPDSQLIERIASSYRPNGDTIAQLAKDAPSIPSTTKAHVALDLFTNDKQLTAIPVVDNSKPVGMLRREAIMELFSGSYGRALYANKDVSRVMDKNPMIVDWLTPIDLVSNKVTDDFDVDIYKQFIVTQNGRFQGIASIRDLLRRITEVKVQNARYANPLTLLPGNVPIHRTISQYLDENKAFEVAYFDLNNFKPYNDVYGYSKGDRVISWVGDLLRELFAESHHFIGHIGGDDFVTISPANIANKNKYHGVIERFEEKVNDFYATADQKRQYILANDRTGERVQFPLLGIAIGIVQPDCSRCNSYHDVSDLAAEAKKRAKQQQKSACFFSHRRFPQLILDD</sequence>
<dbReference type="PANTHER" id="PTHR33121:SF76">
    <property type="entry name" value="SIGNALING PROTEIN"/>
    <property type="match status" value="1"/>
</dbReference>
<dbReference type="InterPro" id="IPR046342">
    <property type="entry name" value="CBS_dom_sf"/>
</dbReference>
<dbReference type="InterPro" id="IPR029787">
    <property type="entry name" value="Nucleotide_cyclase"/>
</dbReference>
<gene>
    <name evidence="5" type="ORF">DCR58_08050</name>
</gene>
<dbReference type="Gene3D" id="3.20.20.450">
    <property type="entry name" value="EAL domain"/>
    <property type="match status" value="1"/>
</dbReference>
<comment type="caution">
    <text evidence="5">The sequence shown here is derived from an EMBL/GenBank/DDBJ whole genome shotgun (WGS) entry which is preliminary data.</text>
</comment>
<dbReference type="InterPro" id="IPR001633">
    <property type="entry name" value="EAL_dom"/>
</dbReference>
<organism evidence="5 6">
    <name type="scientific">Idiomarina baltica</name>
    <dbReference type="NCBI Taxonomy" id="190892"/>
    <lineage>
        <taxon>Bacteria</taxon>
        <taxon>Pseudomonadati</taxon>
        <taxon>Pseudomonadota</taxon>
        <taxon>Gammaproteobacteria</taxon>
        <taxon>Alteromonadales</taxon>
        <taxon>Idiomarinaceae</taxon>
        <taxon>Idiomarina</taxon>
    </lineage>
</organism>
<evidence type="ECO:0000313" key="5">
    <source>
        <dbReference type="EMBL" id="HAR56721.1"/>
    </source>
</evidence>
<dbReference type="InterPro" id="IPR000644">
    <property type="entry name" value="CBS_dom"/>
</dbReference>
<evidence type="ECO:0000259" key="4">
    <source>
        <dbReference type="PROSITE" id="PS51371"/>
    </source>
</evidence>
<dbReference type="Pfam" id="PF00563">
    <property type="entry name" value="EAL"/>
    <property type="match status" value="1"/>
</dbReference>